<dbReference type="Proteomes" id="UP001470809">
    <property type="component" value="Chromosome"/>
</dbReference>
<dbReference type="KEGG" id="yrh:AABB31_14625"/>
<dbReference type="EMBL" id="CP151767">
    <property type="protein sequence ID" value="WZU66290.1"/>
    <property type="molecule type" value="Genomic_DNA"/>
</dbReference>
<proteinExistence type="predicted"/>
<dbReference type="AlphaFoldDB" id="A0AAN0M7D0"/>
<accession>A0AAN0M7D0</accession>
<sequence length="59" mass="6656">MKLITRHEAQKLGLEELHGLFREAFNAVATAPRGSQDRRNALNSMEAIEHELNARGPCR</sequence>
<dbReference type="RefSeq" id="WP_342075617.1">
    <property type="nucleotide sequence ID" value="NZ_CP151767.2"/>
</dbReference>
<protein>
    <submittedName>
        <fullName evidence="1">Uncharacterized protein</fullName>
    </submittedName>
</protein>
<organism evidence="1 2">
    <name type="scientific">Yoonia rhodophyticola</name>
    <dbReference type="NCBI Taxonomy" id="3137370"/>
    <lineage>
        <taxon>Bacteria</taxon>
        <taxon>Pseudomonadati</taxon>
        <taxon>Pseudomonadota</taxon>
        <taxon>Alphaproteobacteria</taxon>
        <taxon>Rhodobacterales</taxon>
        <taxon>Paracoccaceae</taxon>
        <taxon>Yoonia</taxon>
    </lineage>
</organism>
<name>A0AAN0M7D0_9RHOB</name>
<keyword evidence="2" id="KW-1185">Reference proteome</keyword>
<evidence type="ECO:0000313" key="2">
    <source>
        <dbReference type="Proteomes" id="UP001470809"/>
    </source>
</evidence>
<evidence type="ECO:0000313" key="1">
    <source>
        <dbReference type="EMBL" id="WZU66290.1"/>
    </source>
</evidence>
<reference evidence="1" key="1">
    <citation type="submission" date="2024-08" db="EMBL/GenBank/DDBJ databases">
        <title>Phylogenomic analyses of a clade within the roseobacter group suggest taxonomic reassignments of species of the genera Aestuariivita, Citreicella, Loktanella, Nautella, Pelagibaca, Ruegeria, Thalassobius, Thiobacimonas and Tropicibacter, and the proposal o.</title>
        <authorList>
            <person name="Jeon C.O."/>
        </authorList>
    </citation>
    <scope>NUCLEOTIDE SEQUENCE</scope>
    <source>
        <strain evidence="1">SS1-5</strain>
    </source>
</reference>
<gene>
    <name evidence="1" type="ORF">AABB31_14625</name>
</gene>